<dbReference type="AlphaFoldDB" id="A0A916TC50"/>
<feature type="transmembrane region" description="Helical" evidence="8">
    <location>
        <begin position="266"/>
        <end position="293"/>
    </location>
</feature>
<evidence type="ECO:0000256" key="3">
    <source>
        <dbReference type="ARBA" id="ARBA00022448"/>
    </source>
</evidence>
<dbReference type="PANTHER" id="PTHR30472:SF1">
    <property type="entry name" value="FE(3+) DICITRATE TRANSPORT SYSTEM PERMEASE PROTEIN FECC-RELATED"/>
    <property type="match status" value="1"/>
</dbReference>
<dbReference type="GO" id="GO:0022857">
    <property type="term" value="F:transmembrane transporter activity"/>
    <property type="evidence" value="ECO:0007669"/>
    <property type="project" value="InterPro"/>
</dbReference>
<dbReference type="InterPro" id="IPR037294">
    <property type="entry name" value="ABC_BtuC-like"/>
</dbReference>
<feature type="transmembrane region" description="Helical" evidence="8">
    <location>
        <begin position="176"/>
        <end position="202"/>
    </location>
</feature>
<reference evidence="9" key="2">
    <citation type="submission" date="2020-09" db="EMBL/GenBank/DDBJ databases">
        <authorList>
            <person name="Sun Q."/>
            <person name="Zhou Y."/>
        </authorList>
    </citation>
    <scope>NUCLEOTIDE SEQUENCE</scope>
    <source>
        <strain evidence="9">CGMCC 1.12827</strain>
    </source>
</reference>
<keyword evidence="10" id="KW-1185">Reference proteome</keyword>
<dbReference type="FunFam" id="1.10.3470.10:FF:000001">
    <property type="entry name" value="Vitamin B12 ABC transporter permease BtuC"/>
    <property type="match status" value="1"/>
</dbReference>
<protein>
    <submittedName>
        <fullName evidence="9">Iron ABC transporter permease</fullName>
    </submittedName>
</protein>
<dbReference type="Gene3D" id="1.10.3470.10">
    <property type="entry name" value="ABC transporter involved in vitamin B12 uptake, BtuC"/>
    <property type="match status" value="1"/>
</dbReference>
<sequence>MSVIETPSTTTAASAPVAHRRRTTRIRMIELLVLVAVLVIALALSIAVGSRLMSLPTVWDALWANTSVPWANAAARGTDAYGIVHQLRIPRTILGLLAGLALGAAGALAQGHTRNPLADPGILGVNAGAACAVVVGVYVLNIATPIQYMGFGLVGALITSALVFVVASAARGSSPLLLVLAGTGLNAMLLAITSAIVLVDSASLDAWRFWNVGSISGRGTDVIWAALPFIAIGLVLAVANGYFLNALSLGDDLSTALGTRVATTRFLGLLALTILAGAATAACGPIAFLGLLAPHIARYLVGPDYRWIVPFAALIGADLLLLCDVIGRVIARPGEIYVGIMVSVIGAPFLIALVRRRKLVAV</sequence>
<keyword evidence="7 8" id="KW-0472">Membrane</keyword>
<keyword evidence="4" id="KW-1003">Cell membrane</keyword>
<evidence type="ECO:0000313" key="10">
    <source>
        <dbReference type="Proteomes" id="UP000621454"/>
    </source>
</evidence>
<keyword evidence="6 8" id="KW-1133">Transmembrane helix</keyword>
<feature type="transmembrane region" description="Helical" evidence="8">
    <location>
        <begin position="89"/>
        <end position="109"/>
    </location>
</feature>
<accession>A0A916TC50</accession>
<evidence type="ECO:0000256" key="6">
    <source>
        <dbReference type="ARBA" id="ARBA00022989"/>
    </source>
</evidence>
<evidence type="ECO:0000256" key="4">
    <source>
        <dbReference type="ARBA" id="ARBA00022475"/>
    </source>
</evidence>
<dbReference type="InterPro" id="IPR000522">
    <property type="entry name" value="ABC_transptr_permease_BtuC"/>
</dbReference>
<dbReference type="Proteomes" id="UP000621454">
    <property type="component" value="Unassembled WGS sequence"/>
</dbReference>
<feature type="transmembrane region" description="Helical" evidence="8">
    <location>
        <begin position="222"/>
        <end position="245"/>
    </location>
</feature>
<dbReference type="Pfam" id="PF01032">
    <property type="entry name" value="FecCD"/>
    <property type="match status" value="1"/>
</dbReference>
<dbReference type="GO" id="GO:0005886">
    <property type="term" value="C:plasma membrane"/>
    <property type="evidence" value="ECO:0007669"/>
    <property type="project" value="UniProtKB-SubCell"/>
</dbReference>
<keyword evidence="3" id="KW-0813">Transport</keyword>
<comment type="similarity">
    <text evidence="2">Belongs to the binding-protein-dependent transport system permease family. FecCD subfamily.</text>
</comment>
<comment type="caution">
    <text evidence="9">The sequence shown here is derived from an EMBL/GenBank/DDBJ whole genome shotgun (WGS) entry which is preliminary data.</text>
</comment>
<dbReference type="PANTHER" id="PTHR30472">
    <property type="entry name" value="FERRIC ENTEROBACTIN TRANSPORT SYSTEM PERMEASE PROTEIN"/>
    <property type="match status" value="1"/>
</dbReference>
<dbReference type="EMBL" id="BMGC01000023">
    <property type="protein sequence ID" value="GGB39275.1"/>
    <property type="molecule type" value="Genomic_DNA"/>
</dbReference>
<evidence type="ECO:0000256" key="5">
    <source>
        <dbReference type="ARBA" id="ARBA00022692"/>
    </source>
</evidence>
<reference evidence="9" key="1">
    <citation type="journal article" date="2014" name="Int. J. Syst. Evol. Microbiol.">
        <title>Complete genome sequence of Corynebacterium casei LMG S-19264T (=DSM 44701T), isolated from a smear-ripened cheese.</title>
        <authorList>
            <consortium name="US DOE Joint Genome Institute (JGI-PGF)"/>
            <person name="Walter F."/>
            <person name="Albersmeier A."/>
            <person name="Kalinowski J."/>
            <person name="Ruckert C."/>
        </authorList>
    </citation>
    <scope>NUCLEOTIDE SEQUENCE</scope>
    <source>
        <strain evidence="9">CGMCC 1.12827</strain>
    </source>
</reference>
<evidence type="ECO:0000313" key="9">
    <source>
        <dbReference type="EMBL" id="GGB39275.1"/>
    </source>
</evidence>
<organism evidence="9 10">
    <name type="scientific">Gordonia jinhuaensis</name>
    <dbReference type="NCBI Taxonomy" id="1517702"/>
    <lineage>
        <taxon>Bacteria</taxon>
        <taxon>Bacillati</taxon>
        <taxon>Actinomycetota</taxon>
        <taxon>Actinomycetes</taxon>
        <taxon>Mycobacteriales</taxon>
        <taxon>Gordoniaceae</taxon>
        <taxon>Gordonia</taxon>
    </lineage>
</organism>
<evidence type="ECO:0000256" key="1">
    <source>
        <dbReference type="ARBA" id="ARBA00004651"/>
    </source>
</evidence>
<feature type="transmembrane region" description="Helical" evidence="8">
    <location>
        <begin position="146"/>
        <end position="169"/>
    </location>
</feature>
<comment type="subcellular location">
    <subcellularLocation>
        <location evidence="1">Cell membrane</location>
        <topology evidence="1">Multi-pass membrane protein</topology>
    </subcellularLocation>
</comment>
<feature type="transmembrane region" description="Helical" evidence="8">
    <location>
        <begin position="121"/>
        <end position="140"/>
    </location>
</feature>
<proteinExistence type="inferred from homology"/>
<feature type="transmembrane region" description="Helical" evidence="8">
    <location>
        <begin position="29"/>
        <end position="49"/>
    </location>
</feature>
<feature type="transmembrane region" description="Helical" evidence="8">
    <location>
        <begin position="335"/>
        <end position="354"/>
    </location>
</feature>
<evidence type="ECO:0000256" key="7">
    <source>
        <dbReference type="ARBA" id="ARBA00023136"/>
    </source>
</evidence>
<dbReference type="SUPFAM" id="SSF81345">
    <property type="entry name" value="ABC transporter involved in vitamin B12 uptake, BtuC"/>
    <property type="match status" value="1"/>
</dbReference>
<evidence type="ECO:0000256" key="2">
    <source>
        <dbReference type="ARBA" id="ARBA00007935"/>
    </source>
</evidence>
<evidence type="ECO:0000256" key="8">
    <source>
        <dbReference type="SAM" id="Phobius"/>
    </source>
</evidence>
<dbReference type="GO" id="GO:0033214">
    <property type="term" value="P:siderophore-iron import into cell"/>
    <property type="evidence" value="ECO:0007669"/>
    <property type="project" value="TreeGrafter"/>
</dbReference>
<keyword evidence="5 8" id="KW-0812">Transmembrane</keyword>
<dbReference type="CDD" id="cd06550">
    <property type="entry name" value="TM_ABC_iron-siderophores_like"/>
    <property type="match status" value="1"/>
</dbReference>
<gene>
    <name evidence="9" type="ORF">GCM10011489_28700</name>
</gene>
<feature type="transmembrane region" description="Helical" evidence="8">
    <location>
        <begin position="305"/>
        <end position="323"/>
    </location>
</feature>
<name>A0A916TC50_9ACTN</name>